<reference evidence="4 5" key="1">
    <citation type="submission" date="2024-10" db="EMBL/GenBank/DDBJ databases">
        <title>The Natural Products Discovery Center: Release of the First 8490 Sequenced Strains for Exploring Actinobacteria Biosynthetic Diversity.</title>
        <authorList>
            <person name="Kalkreuter E."/>
            <person name="Kautsar S.A."/>
            <person name="Yang D."/>
            <person name="Bader C.D."/>
            <person name="Teijaro C.N."/>
            <person name="Fluegel L."/>
            <person name="Davis C.M."/>
            <person name="Simpson J.R."/>
            <person name="Lauterbach L."/>
            <person name="Steele A.D."/>
            <person name="Gui C."/>
            <person name="Meng S."/>
            <person name="Li G."/>
            <person name="Viehrig K."/>
            <person name="Ye F."/>
            <person name="Su P."/>
            <person name="Kiefer A.F."/>
            <person name="Nichols A."/>
            <person name="Cepeda A.J."/>
            <person name="Yan W."/>
            <person name="Fan B."/>
            <person name="Jiang Y."/>
            <person name="Adhikari A."/>
            <person name="Zheng C.-J."/>
            <person name="Schuster L."/>
            <person name="Cowan T.M."/>
            <person name="Smanski M.J."/>
            <person name="Chevrette M.G."/>
            <person name="De Carvalho L.P.S."/>
            <person name="Shen B."/>
        </authorList>
    </citation>
    <scope>NUCLEOTIDE SEQUENCE [LARGE SCALE GENOMIC DNA]</scope>
    <source>
        <strain evidence="4 5">NPDC053399</strain>
    </source>
</reference>
<dbReference type="Pfam" id="PF01471">
    <property type="entry name" value="PG_binding_1"/>
    <property type="match status" value="1"/>
</dbReference>
<protein>
    <submittedName>
        <fullName evidence="4">Peptidoglycan-binding protein</fullName>
    </submittedName>
</protein>
<sequence>MPFCPRCADLLRCACAAAHGTATADRTTAAQFDQEWVRPYLSLPESAPGEKPPATTDTLTWVVPRVGRESDLPSGRRSPGPPVRASRTAGHRAPRRTRRRRPLRITAVLLGLIGSATIAGTYALSRGQDARDVSSPPPASRLDGLQVEGTPETTAPPARPRRSLPSRTPGTASPTVRNPVGASTQAGQAAPSTTTAASGTPADGLQQVATPSPSTSAPSAEKPTLRRYDTGPEVQELQRRLAEIGSWSLPQRGRYDRHLQDAVAEFQATHRVRIDPPGVYGPATRRLLEALTSS</sequence>
<feature type="region of interest" description="Disordered" evidence="1">
    <location>
        <begin position="127"/>
        <end position="232"/>
    </location>
</feature>
<feature type="domain" description="Peptidoglycan binding-like" evidence="3">
    <location>
        <begin position="230"/>
        <end position="288"/>
    </location>
</feature>
<feature type="compositionally biased region" description="Low complexity" evidence="1">
    <location>
        <begin position="181"/>
        <end position="202"/>
    </location>
</feature>
<dbReference type="SUPFAM" id="SSF47090">
    <property type="entry name" value="PGBD-like"/>
    <property type="match status" value="1"/>
</dbReference>
<dbReference type="Proteomes" id="UP001614394">
    <property type="component" value="Unassembled WGS sequence"/>
</dbReference>
<keyword evidence="2" id="KW-1133">Transmembrane helix</keyword>
<keyword evidence="2" id="KW-0812">Transmembrane</keyword>
<dbReference type="Gene3D" id="1.10.101.10">
    <property type="entry name" value="PGBD-like superfamily/PGBD"/>
    <property type="match status" value="1"/>
</dbReference>
<dbReference type="InterPro" id="IPR002477">
    <property type="entry name" value="Peptidoglycan-bd-like"/>
</dbReference>
<gene>
    <name evidence="4" type="ORF">ACIGXA_33835</name>
</gene>
<feature type="compositionally biased region" description="Basic residues" evidence="1">
    <location>
        <begin position="89"/>
        <end position="102"/>
    </location>
</feature>
<evidence type="ECO:0000256" key="2">
    <source>
        <dbReference type="SAM" id="Phobius"/>
    </source>
</evidence>
<evidence type="ECO:0000313" key="5">
    <source>
        <dbReference type="Proteomes" id="UP001614394"/>
    </source>
</evidence>
<organism evidence="4 5">
    <name type="scientific">Streptomyces fildesensis</name>
    <dbReference type="NCBI Taxonomy" id="375757"/>
    <lineage>
        <taxon>Bacteria</taxon>
        <taxon>Bacillati</taxon>
        <taxon>Actinomycetota</taxon>
        <taxon>Actinomycetes</taxon>
        <taxon>Kitasatosporales</taxon>
        <taxon>Streptomycetaceae</taxon>
        <taxon>Streptomyces</taxon>
    </lineage>
</organism>
<comment type="caution">
    <text evidence="4">The sequence shown here is derived from an EMBL/GenBank/DDBJ whole genome shotgun (WGS) entry which is preliminary data.</text>
</comment>
<evidence type="ECO:0000313" key="4">
    <source>
        <dbReference type="EMBL" id="MFI9105502.1"/>
    </source>
</evidence>
<feature type="region of interest" description="Disordered" evidence="1">
    <location>
        <begin position="66"/>
        <end position="102"/>
    </location>
</feature>
<dbReference type="InterPro" id="IPR036366">
    <property type="entry name" value="PGBDSf"/>
</dbReference>
<evidence type="ECO:0000259" key="3">
    <source>
        <dbReference type="Pfam" id="PF01471"/>
    </source>
</evidence>
<keyword evidence="5" id="KW-1185">Reference proteome</keyword>
<keyword evidence="2" id="KW-0472">Membrane</keyword>
<evidence type="ECO:0000256" key="1">
    <source>
        <dbReference type="SAM" id="MobiDB-lite"/>
    </source>
</evidence>
<feature type="compositionally biased region" description="Basic and acidic residues" evidence="1">
    <location>
        <begin position="223"/>
        <end position="232"/>
    </location>
</feature>
<feature type="transmembrane region" description="Helical" evidence="2">
    <location>
        <begin position="105"/>
        <end position="124"/>
    </location>
</feature>
<accession>A0ABW8CGC4</accession>
<feature type="compositionally biased region" description="Low complexity" evidence="1">
    <location>
        <begin position="72"/>
        <end position="88"/>
    </location>
</feature>
<dbReference type="RefSeq" id="WP_399656227.1">
    <property type="nucleotide sequence ID" value="NZ_JBITYG010000012.1"/>
</dbReference>
<feature type="compositionally biased region" description="Low complexity" evidence="1">
    <location>
        <begin position="209"/>
        <end position="220"/>
    </location>
</feature>
<proteinExistence type="predicted"/>
<name>A0ABW8CGC4_9ACTN</name>
<dbReference type="InterPro" id="IPR036365">
    <property type="entry name" value="PGBD-like_sf"/>
</dbReference>
<dbReference type="EMBL" id="JBITYG010000012">
    <property type="protein sequence ID" value="MFI9105502.1"/>
    <property type="molecule type" value="Genomic_DNA"/>
</dbReference>